<dbReference type="PROSITE" id="PS51465">
    <property type="entry name" value="KAZAL_2"/>
    <property type="match status" value="1"/>
</dbReference>
<feature type="signal peptide" evidence="2">
    <location>
        <begin position="1"/>
        <end position="26"/>
    </location>
</feature>
<dbReference type="AlphaFoldDB" id="A0A8S1AHV5"/>
<evidence type="ECO:0000313" key="6">
    <source>
        <dbReference type="Proteomes" id="UP000494106"/>
    </source>
</evidence>
<feature type="region of interest" description="Disordered" evidence="1">
    <location>
        <begin position="70"/>
        <end position="116"/>
    </location>
</feature>
<protein>
    <recommendedName>
        <fullName evidence="3">Kazal-like domain-containing protein</fullName>
    </recommendedName>
</protein>
<dbReference type="OrthoDB" id="328123at2759"/>
<reference evidence="6 7" key="1">
    <citation type="submission" date="2020-04" db="EMBL/GenBank/DDBJ databases">
        <authorList>
            <person name="Wallbank WR R."/>
            <person name="Pardo Diaz C."/>
            <person name="Kozak K."/>
            <person name="Martin S."/>
            <person name="Jiggins C."/>
            <person name="Moest M."/>
            <person name="Warren A I."/>
            <person name="Byers J.R.P. K."/>
            <person name="Montejo-Kovacevich G."/>
            <person name="Yen C E."/>
        </authorList>
    </citation>
    <scope>NUCLEOTIDE SEQUENCE [LARGE SCALE GENOMIC DNA]</scope>
</reference>
<proteinExistence type="predicted"/>
<feature type="chain" id="PRO_5036434353" description="Kazal-like domain-containing protein" evidence="2">
    <location>
        <begin position="27"/>
        <end position="116"/>
    </location>
</feature>
<dbReference type="Gene3D" id="3.30.60.30">
    <property type="match status" value="1"/>
</dbReference>
<feature type="compositionally biased region" description="Basic and acidic residues" evidence="1">
    <location>
        <begin position="80"/>
        <end position="103"/>
    </location>
</feature>
<evidence type="ECO:0000256" key="1">
    <source>
        <dbReference type="SAM" id="MobiDB-lite"/>
    </source>
</evidence>
<accession>A0A8S1AHV5</accession>
<evidence type="ECO:0000259" key="3">
    <source>
        <dbReference type="PROSITE" id="PS51465"/>
    </source>
</evidence>
<dbReference type="Proteomes" id="UP000494106">
    <property type="component" value="Unassembled WGS sequence"/>
</dbReference>
<comment type="caution">
    <text evidence="4">The sequence shown here is derived from an EMBL/GenBank/DDBJ whole genome shotgun (WGS) entry which is preliminary data.</text>
</comment>
<dbReference type="EMBL" id="CADEBC010000522">
    <property type="protein sequence ID" value="CAB3244792.1"/>
    <property type="molecule type" value="Genomic_DNA"/>
</dbReference>
<dbReference type="InterPro" id="IPR036058">
    <property type="entry name" value="Kazal_dom_sf"/>
</dbReference>
<name>A0A8S1AHV5_ARCPL</name>
<dbReference type="CDD" id="cd00104">
    <property type="entry name" value="KAZAL_FS"/>
    <property type="match status" value="1"/>
</dbReference>
<evidence type="ECO:0000256" key="2">
    <source>
        <dbReference type="SAM" id="SignalP"/>
    </source>
</evidence>
<feature type="domain" description="Kazal-like" evidence="3">
    <location>
        <begin position="22"/>
        <end position="68"/>
    </location>
</feature>
<organism evidence="4 6">
    <name type="scientific">Arctia plantaginis</name>
    <name type="common">Wood tiger moth</name>
    <name type="synonym">Phalaena plantaginis</name>
    <dbReference type="NCBI Taxonomy" id="874455"/>
    <lineage>
        <taxon>Eukaryota</taxon>
        <taxon>Metazoa</taxon>
        <taxon>Ecdysozoa</taxon>
        <taxon>Arthropoda</taxon>
        <taxon>Hexapoda</taxon>
        <taxon>Insecta</taxon>
        <taxon>Pterygota</taxon>
        <taxon>Neoptera</taxon>
        <taxon>Endopterygota</taxon>
        <taxon>Lepidoptera</taxon>
        <taxon>Glossata</taxon>
        <taxon>Ditrysia</taxon>
        <taxon>Noctuoidea</taxon>
        <taxon>Erebidae</taxon>
        <taxon>Arctiinae</taxon>
        <taxon>Arctia</taxon>
    </lineage>
</organism>
<dbReference type="InterPro" id="IPR002350">
    <property type="entry name" value="Kazal_dom"/>
</dbReference>
<dbReference type="Pfam" id="PF07648">
    <property type="entry name" value="Kazal_2"/>
    <property type="match status" value="1"/>
</dbReference>
<gene>
    <name evidence="4" type="ORF">APLA_LOCUS10160</name>
    <name evidence="5" type="ORF">APLA_LOCUS17073</name>
</gene>
<evidence type="ECO:0000313" key="5">
    <source>
        <dbReference type="EMBL" id="CAB3260591.1"/>
    </source>
</evidence>
<dbReference type="SUPFAM" id="SSF100895">
    <property type="entry name" value="Kazal-type serine protease inhibitors"/>
    <property type="match status" value="1"/>
</dbReference>
<dbReference type="EMBL" id="CADEBD010000857">
    <property type="protein sequence ID" value="CAB3260591.1"/>
    <property type="molecule type" value="Genomic_DNA"/>
</dbReference>
<keyword evidence="6" id="KW-1185">Reference proteome</keyword>
<dbReference type="Proteomes" id="UP000494256">
    <property type="component" value="Unassembled WGS sequence"/>
</dbReference>
<sequence length="116" mass="13199">MNRITASLVIVFKITIFTTIIKPVLSKCTCPEVLYPVCGSDGITYRNEICRRCHNITLVRTELGVCEEEDTNQYNSKSEVNGENKSIDAEDLEKKPQENKTDSDFPDFLDYLDANE</sequence>
<keyword evidence="2" id="KW-0732">Signal</keyword>
<evidence type="ECO:0000313" key="4">
    <source>
        <dbReference type="EMBL" id="CAB3244792.1"/>
    </source>
</evidence>
<evidence type="ECO:0000313" key="7">
    <source>
        <dbReference type="Proteomes" id="UP000494256"/>
    </source>
</evidence>